<keyword evidence="3" id="KW-1185">Reference proteome</keyword>
<proteinExistence type="predicted"/>
<evidence type="ECO:0000313" key="2">
    <source>
        <dbReference type="EMBL" id="KAF2851110.1"/>
    </source>
</evidence>
<feature type="non-terminal residue" evidence="2">
    <location>
        <position position="124"/>
    </location>
</feature>
<protein>
    <submittedName>
        <fullName evidence="2">Uncharacterized protein</fullName>
    </submittedName>
</protein>
<dbReference type="EMBL" id="MU006303">
    <property type="protein sequence ID" value="KAF2851110.1"/>
    <property type="molecule type" value="Genomic_DNA"/>
</dbReference>
<organism evidence="2 3">
    <name type="scientific">Plenodomus tracheiphilus IPT5</name>
    <dbReference type="NCBI Taxonomy" id="1408161"/>
    <lineage>
        <taxon>Eukaryota</taxon>
        <taxon>Fungi</taxon>
        <taxon>Dikarya</taxon>
        <taxon>Ascomycota</taxon>
        <taxon>Pezizomycotina</taxon>
        <taxon>Dothideomycetes</taxon>
        <taxon>Pleosporomycetidae</taxon>
        <taxon>Pleosporales</taxon>
        <taxon>Pleosporineae</taxon>
        <taxon>Leptosphaeriaceae</taxon>
        <taxon>Plenodomus</taxon>
    </lineage>
</organism>
<dbReference type="AlphaFoldDB" id="A0A6A7B6Q9"/>
<evidence type="ECO:0000313" key="3">
    <source>
        <dbReference type="Proteomes" id="UP000799423"/>
    </source>
</evidence>
<feature type="compositionally biased region" description="Pro residues" evidence="1">
    <location>
        <begin position="74"/>
        <end position="90"/>
    </location>
</feature>
<feature type="compositionally biased region" description="Polar residues" evidence="1">
    <location>
        <begin position="91"/>
        <end position="124"/>
    </location>
</feature>
<gene>
    <name evidence="2" type="ORF">T440DRAFT_467851</name>
</gene>
<sequence>MLKSGHRLQLAETILSNTTIIQLSTGLKRTSIHNYPTSLTQDATFSQTRQPSIHFEFPPKQNRIIDNQKQQQQPTPPNPSPIPSLLPNPVRPSTHTAIAALSSPQNGQCKLTPQATHPISTGHI</sequence>
<name>A0A6A7B6Q9_9PLEO</name>
<dbReference type="Proteomes" id="UP000799423">
    <property type="component" value="Unassembled WGS sequence"/>
</dbReference>
<feature type="region of interest" description="Disordered" evidence="1">
    <location>
        <begin position="58"/>
        <end position="124"/>
    </location>
</feature>
<evidence type="ECO:0000256" key="1">
    <source>
        <dbReference type="SAM" id="MobiDB-lite"/>
    </source>
</evidence>
<reference evidence="2" key="1">
    <citation type="submission" date="2020-01" db="EMBL/GenBank/DDBJ databases">
        <authorList>
            <consortium name="DOE Joint Genome Institute"/>
            <person name="Haridas S."/>
            <person name="Albert R."/>
            <person name="Binder M."/>
            <person name="Bloem J."/>
            <person name="Labutti K."/>
            <person name="Salamov A."/>
            <person name="Andreopoulos B."/>
            <person name="Baker S.E."/>
            <person name="Barry K."/>
            <person name="Bills G."/>
            <person name="Bluhm B.H."/>
            <person name="Cannon C."/>
            <person name="Castanera R."/>
            <person name="Culley D.E."/>
            <person name="Daum C."/>
            <person name="Ezra D."/>
            <person name="Gonzalez J.B."/>
            <person name="Henrissat B."/>
            <person name="Kuo A."/>
            <person name="Liang C."/>
            <person name="Lipzen A."/>
            <person name="Lutzoni F."/>
            <person name="Magnuson J."/>
            <person name="Mondo S."/>
            <person name="Nolan M."/>
            <person name="Ohm R."/>
            <person name="Pangilinan J."/>
            <person name="Park H.-J."/>
            <person name="Ramirez L."/>
            <person name="Alfaro M."/>
            <person name="Sun H."/>
            <person name="Tritt A."/>
            <person name="Yoshinaga Y."/>
            <person name="Zwiers L.-H."/>
            <person name="Turgeon B.G."/>
            <person name="Goodwin S.B."/>
            <person name="Spatafora J.W."/>
            <person name="Crous P.W."/>
            <person name="Grigoriev I.V."/>
        </authorList>
    </citation>
    <scope>NUCLEOTIDE SEQUENCE</scope>
    <source>
        <strain evidence="2">IPT5</strain>
    </source>
</reference>
<accession>A0A6A7B6Q9</accession>